<protein>
    <submittedName>
        <fullName evidence="4">Extracellular solute-binding protein</fullName>
    </submittedName>
</protein>
<comment type="caution">
    <text evidence="4">The sequence shown here is derived from an EMBL/GenBank/DDBJ whole genome shotgun (WGS) entry which is preliminary data.</text>
</comment>
<feature type="signal peptide" evidence="3">
    <location>
        <begin position="1"/>
        <end position="19"/>
    </location>
</feature>
<organism evidence="4 5">
    <name type="scientific">Spartinivicinus poritis</name>
    <dbReference type="NCBI Taxonomy" id="2994640"/>
    <lineage>
        <taxon>Bacteria</taxon>
        <taxon>Pseudomonadati</taxon>
        <taxon>Pseudomonadota</taxon>
        <taxon>Gammaproteobacteria</taxon>
        <taxon>Oceanospirillales</taxon>
        <taxon>Zooshikellaceae</taxon>
        <taxon>Spartinivicinus</taxon>
    </lineage>
</organism>
<dbReference type="RefSeq" id="WP_274688838.1">
    <property type="nucleotide sequence ID" value="NZ_JAPMOU010000011.1"/>
</dbReference>
<gene>
    <name evidence="4" type="ORF">ORQ98_10925</name>
</gene>
<evidence type="ECO:0000256" key="1">
    <source>
        <dbReference type="ARBA" id="ARBA00004418"/>
    </source>
</evidence>
<evidence type="ECO:0000256" key="2">
    <source>
        <dbReference type="ARBA" id="ARBA00008520"/>
    </source>
</evidence>
<accession>A0ABT5U7Y0</accession>
<dbReference type="Gene3D" id="3.40.190.10">
    <property type="entry name" value="Periplasmic binding protein-like II"/>
    <property type="match status" value="2"/>
</dbReference>
<comment type="similarity">
    <text evidence="2">Belongs to the bacterial solute-binding protein 1 family.</text>
</comment>
<keyword evidence="5" id="KW-1185">Reference proteome</keyword>
<dbReference type="SUPFAM" id="SSF53850">
    <property type="entry name" value="Periplasmic binding protein-like II"/>
    <property type="match status" value="1"/>
</dbReference>
<comment type="subcellular location">
    <subcellularLocation>
        <location evidence="1">Periplasm</location>
    </subcellularLocation>
</comment>
<sequence>MWPKSISLLILGVAFNAIAQSQPPKAYLDVSVLNLGGPMGSAFRYLASEFQRRHPEVKVRLHTESDANYKKKLIQWLTAEKGMDVLHWQAGERLFNLVRKGYLKPITPLWQQQQWNNAFSSGMQDLVKFNDDFYAVPFSYYHWAIYYKKSTFKKLNITPPTTWNTLIEICKKIRANQKNPIVLGNKYLWPAESWFDYINLRLNGIEFHQALLAGNISYKDQRVKQVFIHWKQLIDNKCFNPLPEEYDWYEVLPELNRESATMMLIGHFITSKASRNLLNDLDFFPFPKINPSTPQYEEAPTDIFTIPHNTKNLKLAKQFLIMVAQPDVQTTLNQKMKFLPPRLGAKASDQALTKKGKKLLDEAEGITQFFDRDAPKPMVDVANQLFAEFIKTADVESVTDKLEAARQKLYNINNNLF</sequence>
<dbReference type="PANTHER" id="PTHR43649:SF14">
    <property type="entry name" value="BLR3389 PROTEIN"/>
    <property type="match status" value="1"/>
</dbReference>
<dbReference type="Pfam" id="PF01547">
    <property type="entry name" value="SBP_bac_1"/>
    <property type="match status" value="1"/>
</dbReference>
<dbReference type="PANTHER" id="PTHR43649">
    <property type="entry name" value="ARABINOSE-BINDING PROTEIN-RELATED"/>
    <property type="match status" value="1"/>
</dbReference>
<evidence type="ECO:0000313" key="5">
    <source>
        <dbReference type="Proteomes" id="UP001528823"/>
    </source>
</evidence>
<dbReference type="InterPro" id="IPR050490">
    <property type="entry name" value="Bact_solute-bd_prot1"/>
</dbReference>
<reference evidence="4 5" key="1">
    <citation type="submission" date="2022-11" db="EMBL/GenBank/DDBJ databases">
        <title>Spartinivicinus poritis sp. nov., isolated from scleractinian coral Porites lutea.</title>
        <authorList>
            <person name="Zhang G."/>
            <person name="Cai L."/>
            <person name="Wei Q."/>
        </authorList>
    </citation>
    <scope>NUCLEOTIDE SEQUENCE [LARGE SCALE GENOMIC DNA]</scope>
    <source>
        <strain evidence="4 5">A2-2</strain>
    </source>
</reference>
<evidence type="ECO:0000313" key="4">
    <source>
        <dbReference type="EMBL" id="MDE1462483.1"/>
    </source>
</evidence>
<feature type="chain" id="PRO_5045368735" evidence="3">
    <location>
        <begin position="20"/>
        <end position="417"/>
    </location>
</feature>
<dbReference type="Proteomes" id="UP001528823">
    <property type="component" value="Unassembled WGS sequence"/>
</dbReference>
<dbReference type="InterPro" id="IPR006059">
    <property type="entry name" value="SBP"/>
</dbReference>
<name>A0ABT5U7Y0_9GAMM</name>
<evidence type="ECO:0000256" key="3">
    <source>
        <dbReference type="SAM" id="SignalP"/>
    </source>
</evidence>
<proteinExistence type="inferred from homology"/>
<keyword evidence="3" id="KW-0732">Signal</keyword>
<dbReference type="EMBL" id="JAPMOU010000011">
    <property type="protein sequence ID" value="MDE1462483.1"/>
    <property type="molecule type" value="Genomic_DNA"/>
</dbReference>